<proteinExistence type="predicted"/>
<protein>
    <submittedName>
        <fullName evidence="1">Uncharacterized protein</fullName>
    </submittedName>
</protein>
<sequence>MTALKPETRAASLSPLCLFKLHNAGLGISAFRL</sequence>
<reference evidence="1" key="2">
    <citation type="journal article" date="2015" name="Fish Shellfish Immunol.">
        <title>Early steps in the European eel (Anguilla anguilla)-Vibrio vulnificus interaction in the gills: Role of the RtxA13 toxin.</title>
        <authorList>
            <person name="Callol A."/>
            <person name="Pajuelo D."/>
            <person name="Ebbesson L."/>
            <person name="Teles M."/>
            <person name="MacKenzie S."/>
            <person name="Amaro C."/>
        </authorList>
    </citation>
    <scope>NUCLEOTIDE SEQUENCE</scope>
</reference>
<name>A0A0E9RBS5_ANGAN</name>
<reference evidence="1" key="1">
    <citation type="submission" date="2014-11" db="EMBL/GenBank/DDBJ databases">
        <authorList>
            <person name="Amaro Gonzalez C."/>
        </authorList>
    </citation>
    <scope>NUCLEOTIDE SEQUENCE</scope>
</reference>
<organism evidence="1">
    <name type="scientific">Anguilla anguilla</name>
    <name type="common">European freshwater eel</name>
    <name type="synonym">Muraena anguilla</name>
    <dbReference type="NCBI Taxonomy" id="7936"/>
    <lineage>
        <taxon>Eukaryota</taxon>
        <taxon>Metazoa</taxon>
        <taxon>Chordata</taxon>
        <taxon>Craniata</taxon>
        <taxon>Vertebrata</taxon>
        <taxon>Euteleostomi</taxon>
        <taxon>Actinopterygii</taxon>
        <taxon>Neopterygii</taxon>
        <taxon>Teleostei</taxon>
        <taxon>Anguilliformes</taxon>
        <taxon>Anguillidae</taxon>
        <taxon>Anguilla</taxon>
    </lineage>
</organism>
<dbReference type="EMBL" id="GBXM01082799">
    <property type="protein sequence ID" value="JAH25778.1"/>
    <property type="molecule type" value="Transcribed_RNA"/>
</dbReference>
<accession>A0A0E9RBS5</accession>
<evidence type="ECO:0000313" key="1">
    <source>
        <dbReference type="EMBL" id="JAH25778.1"/>
    </source>
</evidence>
<dbReference type="AlphaFoldDB" id="A0A0E9RBS5"/>